<accession>A0ABY7N9B7</accession>
<evidence type="ECO:0000256" key="12">
    <source>
        <dbReference type="ARBA" id="ARBA00023136"/>
    </source>
</evidence>
<proteinExistence type="predicted"/>
<dbReference type="SUPFAM" id="SSF52343">
    <property type="entry name" value="Ferredoxin reductase-like, C-terminal NADP-linked domain"/>
    <property type="match status" value="1"/>
</dbReference>
<dbReference type="RefSeq" id="WP_281533578.1">
    <property type="nucleotide sequence ID" value="NZ_CP075584.1"/>
</dbReference>
<dbReference type="Gene3D" id="3.40.50.80">
    <property type="entry name" value="Nucleotide-binding domain of ferredoxin-NADP reductase (FNR) module"/>
    <property type="match status" value="1"/>
</dbReference>
<keyword evidence="11" id="KW-0411">Iron-sulfur</keyword>
<evidence type="ECO:0000256" key="13">
    <source>
        <dbReference type="SAM" id="MobiDB-lite"/>
    </source>
</evidence>
<feature type="transmembrane region" description="Helical" evidence="14">
    <location>
        <begin position="192"/>
        <end position="218"/>
    </location>
</feature>
<evidence type="ECO:0000256" key="2">
    <source>
        <dbReference type="ARBA" id="ARBA00004141"/>
    </source>
</evidence>
<dbReference type="InterPro" id="IPR039261">
    <property type="entry name" value="FNR_nucleotide-bd"/>
</dbReference>
<keyword evidence="10" id="KW-0408">Iron</keyword>
<gene>
    <name evidence="16" type="ORF">KIV56_11025</name>
</gene>
<dbReference type="InterPro" id="IPR013130">
    <property type="entry name" value="Fe3_Rdtase_TM_dom"/>
</dbReference>
<feature type="transmembrane region" description="Helical" evidence="14">
    <location>
        <begin position="83"/>
        <end position="106"/>
    </location>
</feature>
<dbReference type="Pfam" id="PF01794">
    <property type="entry name" value="Ferric_reduct"/>
    <property type="match status" value="1"/>
</dbReference>
<evidence type="ECO:0000259" key="15">
    <source>
        <dbReference type="PROSITE" id="PS51384"/>
    </source>
</evidence>
<comment type="cofactor">
    <cofactor evidence="1">
        <name>FAD</name>
        <dbReference type="ChEBI" id="CHEBI:57692"/>
    </cofactor>
</comment>
<feature type="transmembrane region" description="Helical" evidence="14">
    <location>
        <begin position="159"/>
        <end position="180"/>
    </location>
</feature>
<dbReference type="PANTHER" id="PTHR47354">
    <property type="entry name" value="NADH OXIDOREDUCTASE HCR"/>
    <property type="match status" value="1"/>
</dbReference>
<dbReference type="InterPro" id="IPR017927">
    <property type="entry name" value="FAD-bd_FR_type"/>
</dbReference>
<feature type="domain" description="FAD-binding FR-type" evidence="15">
    <location>
        <begin position="287"/>
        <end position="387"/>
    </location>
</feature>
<dbReference type="Pfam" id="PF00175">
    <property type="entry name" value="NAD_binding_1"/>
    <property type="match status" value="1"/>
</dbReference>
<evidence type="ECO:0000256" key="7">
    <source>
        <dbReference type="ARBA" id="ARBA00022827"/>
    </source>
</evidence>
<reference evidence="16 17" key="1">
    <citation type="submission" date="2021-05" db="EMBL/GenBank/DDBJ databases">
        <authorList>
            <person name="Kumar R."/>
            <person name="Kumar A."/>
            <person name="Mukhia S."/>
        </authorList>
    </citation>
    <scope>NUCLEOTIDE SEQUENCE [LARGE SCALE GENOMIC DNA]</scope>
    <source>
        <strain evidence="16 17">ERMR7:08</strain>
    </source>
</reference>
<evidence type="ECO:0000256" key="3">
    <source>
        <dbReference type="ARBA" id="ARBA00022630"/>
    </source>
</evidence>
<dbReference type="InterPro" id="IPR001433">
    <property type="entry name" value="OxRdtase_FAD/NAD-bd"/>
</dbReference>
<keyword evidence="8 14" id="KW-1133">Transmembrane helix</keyword>
<protein>
    <submittedName>
        <fullName evidence="16">Ferric reductase-like transmembrane domain-containing protein</fullName>
    </submittedName>
</protein>
<keyword evidence="7" id="KW-0274">FAD</keyword>
<keyword evidence="4 14" id="KW-0812">Transmembrane</keyword>
<organism evidence="16 17">
    <name type="scientific">Cryobacterium breve</name>
    <dbReference type="NCBI Taxonomy" id="1259258"/>
    <lineage>
        <taxon>Bacteria</taxon>
        <taxon>Bacillati</taxon>
        <taxon>Actinomycetota</taxon>
        <taxon>Actinomycetes</taxon>
        <taxon>Micrococcales</taxon>
        <taxon>Microbacteriaceae</taxon>
        <taxon>Cryobacterium</taxon>
    </lineage>
</organism>
<keyword evidence="3" id="KW-0285">Flavoprotein</keyword>
<keyword evidence="12 14" id="KW-0472">Membrane</keyword>
<evidence type="ECO:0000256" key="5">
    <source>
        <dbReference type="ARBA" id="ARBA00022714"/>
    </source>
</evidence>
<feature type="transmembrane region" description="Helical" evidence="14">
    <location>
        <begin position="35"/>
        <end position="62"/>
    </location>
</feature>
<evidence type="ECO:0000256" key="11">
    <source>
        <dbReference type="ARBA" id="ARBA00023014"/>
    </source>
</evidence>
<dbReference type="Proteomes" id="UP001212421">
    <property type="component" value="Chromosome"/>
</dbReference>
<dbReference type="SUPFAM" id="SSF63380">
    <property type="entry name" value="Riboflavin synthase domain-like"/>
    <property type="match status" value="1"/>
</dbReference>
<feature type="transmembrane region" description="Helical" evidence="14">
    <location>
        <begin position="262"/>
        <end position="281"/>
    </location>
</feature>
<evidence type="ECO:0000256" key="9">
    <source>
        <dbReference type="ARBA" id="ARBA00023002"/>
    </source>
</evidence>
<evidence type="ECO:0000256" key="10">
    <source>
        <dbReference type="ARBA" id="ARBA00023004"/>
    </source>
</evidence>
<evidence type="ECO:0000313" key="16">
    <source>
        <dbReference type="EMBL" id="WBM79061.1"/>
    </source>
</evidence>
<evidence type="ECO:0000256" key="14">
    <source>
        <dbReference type="SAM" id="Phobius"/>
    </source>
</evidence>
<dbReference type="PROSITE" id="PS51384">
    <property type="entry name" value="FAD_FR"/>
    <property type="match status" value="1"/>
</dbReference>
<keyword evidence="17" id="KW-1185">Reference proteome</keyword>
<dbReference type="PANTHER" id="PTHR47354:SF8">
    <property type="entry name" value="1,2-PHENYLACETYL-COA EPOXIDASE, SUBUNIT E"/>
    <property type="match status" value="1"/>
</dbReference>
<keyword evidence="9" id="KW-0560">Oxidoreductase</keyword>
<feature type="transmembrane region" description="Helical" evidence="14">
    <location>
        <begin position="118"/>
        <end position="138"/>
    </location>
</feature>
<name>A0ABY7N9B7_9MICO</name>
<dbReference type="InterPro" id="IPR017938">
    <property type="entry name" value="Riboflavin_synthase-like_b-brl"/>
</dbReference>
<dbReference type="EMBL" id="CP075584">
    <property type="protein sequence ID" value="WBM79061.1"/>
    <property type="molecule type" value="Genomic_DNA"/>
</dbReference>
<dbReference type="CDD" id="cd06198">
    <property type="entry name" value="FNR_like_3"/>
    <property type="match status" value="1"/>
</dbReference>
<evidence type="ECO:0000256" key="8">
    <source>
        <dbReference type="ARBA" id="ARBA00022989"/>
    </source>
</evidence>
<evidence type="ECO:0000256" key="1">
    <source>
        <dbReference type="ARBA" id="ARBA00001974"/>
    </source>
</evidence>
<sequence length="513" mass="55192">MTSVPAHRRTRGPAAPHHRVNASRVSRSAWTALNWLTSLAVVVVMTASAAAMVAAGSGGFTGRACDRAGQPAVTGHRQSQRPLISAALIKALIVIGAVLSAALAFVDLRPPLQFGSAILAHTAGFLAGYVVTVMVVLMSRAPFLERSIGADRLARWHGVGGRVFIVVLAIHAVAAVHSWMLSHWADAFTATLAVLGMPGLVAATIGTVLFGVIAVMSVRAARRSVSYETWHGIHLLSYLALALSFAHELAGPDLAGRPGFQIAWTLLFVFALGLVLRYRVLKPLEHAWRHRLRIERLVPEANGVVSVILRGRHIDELRVEAGQFFRWRFLAPGVWRSAHPFSLSAPPGDDLLRITVKALGNGSHSLHSLRPGTRVLAEGPYGAMTQRKRTRESVLLIAGGVGITPMRALFEELEVGDGSLTLLYRASRADDVIFRDELEEIARLRGASIVWMIGPSSDPGNGMTGANLTRLVPDVAARDVYVCASRGLSRAVRSALKDAGHPPARLHEEVFAF</sequence>
<evidence type="ECO:0000256" key="4">
    <source>
        <dbReference type="ARBA" id="ARBA00022692"/>
    </source>
</evidence>
<keyword evidence="6" id="KW-0479">Metal-binding</keyword>
<evidence type="ECO:0000256" key="6">
    <source>
        <dbReference type="ARBA" id="ARBA00022723"/>
    </source>
</evidence>
<dbReference type="InterPro" id="IPR050415">
    <property type="entry name" value="MRET"/>
</dbReference>
<dbReference type="Gene3D" id="2.40.30.10">
    <property type="entry name" value="Translation factors"/>
    <property type="match status" value="1"/>
</dbReference>
<feature type="region of interest" description="Disordered" evidence="13">
    <location>
        <begin position="1"/>
        <end position="21"/>
    </location>
</feature>
<comment type="subcellular location">
    <subcellularLocation>
        <location evidence="2">Membrane</location>
        <topology evidence="2">Multi-pass membrane protein</topology>
    </subcellularLocation>
</comment>
<evidence type="ECO:0000313" key="17">
    <source>
        <dbReference type="Proteomes" id="UP001212421"/>
    </source>
</evidence>
<feature type="transmembrane region" description="Helical" evidence="14">
    <location>
        <begin position="230"/>
        <end position="250"/>
    </location>
</feature>
<keyword evidence="5" id="KW-0001">2Fe-2S</keyword>